<evidence type="ECO:0000313" key="3">
    <source>
        <dbReference type="Proteomes" id="UP000265040"/>
    </source>
</evidence>
<feature type="domain" description="Tyrosine specific protein phosphatases" evidence="1">
    <location>
        <begin position="106"/>
        <end position="162"/>
    </location>
</feature>
<dbReference type="InterPro" id="IPR051029">
    <property type="entry name" value="mRNA_Capping_Enz/RNA_Phosphat"/>
</dbReference>
<dbReference type="InterPro" id="IPR000387">
    <property type="entry name" value="Tyr_Pase_dom"/>
</dbReference>
<dbReference type="PROSITE" id="PS00383">
    <property type="entry name" value="TYR_PHOSPHATASE_1"/>
    <property type="match status" value="1"/>
</dbReference>
<dbReference type="GeneTree" id="ENSGT00940000155847"/>
<dbReference type="PANTHER" id="PTHR10367">
    <property type="entry name" value="MRNA-CAPPING ENZYME"/>
    <property type="match status" value="1"/>
</dbReference>
<dbReference type="InterPro" id="IPR016130">
    <property type="entry name" value="Tyr_Pase_AS"/>
</dbReference>
<dbReference type="STRING" id="64144.ENSATEP00000016046"/>
<dbReference type="SUPFAM" id="SSF52799">
    <property type="entry name" value="(Phosphotyrosine protein) phosphatases II"/>
    <property type="match status" value="1"/>
</dbReference>
<protein>
    <recommendedName>
        <fullName evidence="1">Tyrosine specific protein phosphatases domain-containing protein</fullName>
    </recommendedName>
</protein>
<sequence length="238" mass="27491">PFPNMKNGVPDRWLDYRCTGLRIPGTRFIAFKVPLNPSLNCQVPESDSFGFWDLMDSLESQNQKLGLIIDLTFTTRYYKLTDVPQTWSYIKILTKGHQVPSDAAILSFKRATRQFLKENQDNNKLIGVHCTHGLNRTGYLVCRYLIDVDGLDPAVAVKLFNSSACVKDTFTEVNDVCTAALWDRADCELLIDSMSQFRYQRSAKIKNCHHLFHVFTQRRKLKTQVVSRKFLLRFRKST</sequence>
<dbReference type="PANTHER" id="PTHR10367:SF9">
    <property type="entry name" value="DUAL-SPECIFICITY PHOSPHATASE 11 (RNA_RNP COMPLEX 1-INTERACTING)"/>
    <property type="match status" value="1"/>
</dbReference>
<evidence type="ECO:0000313" key="2">
    <source>
        <dbReference type="Ensembl" id="ENSATEP00000016046.2"/>
    </source>
</evidence>
<keyword evidence="3" id="KW-1185">Reference proteome</keyword>
<dbReference type="Proteomes" id="UP000265040">
    <property type="component" value="Chromosome 11"/>
</dbReference>
<reference evidence="2" key="3">
    <citation type="submission" date="2025-09" db="UniProtKB">
        <authorList>
            <consortium name="Ensembl"/>
        </authorList>
    </citation>
    <scope>IDENTIFICATION</scope>
</reference>
<reference evidence="2" key="1">
    <citation type="submission" date="2021-04" db="EMBL/GenBank/DDBJ databases">
        <authorList>
            <consortium name="Wellcome Sanger Institute Data Sharing"/>
        </authorList>
    </citation>
    <scope>NUCLEOTIDE SEQUENCE [LARGE SCALE GENOMIC DNA]</scope>
</reference>
<dbReference type="OrthoDB" id="428974at2759"/>
<name>A0A3Q1JMR7_ANATE</name>
<dbReference type="AlphaFoldDB" id="A0A3Q1JMR7"/>
<reference evidence="2" key="2">
    <citation type="submission" date="2025-08" db="UniProtKB">
        <authorList>
            <consortium name="Ensembl"/>
        </authorList>
    </citation>
    <scope>IDENTIFICATION</scope>
</reference>
<proteinExistence type="predicted"/>
<organism evidence="2 3">
    <name type="scientific">Anabas testudineus</name>
    <name type="common">Climbing perch</name>
    <name type="synonym">Anthias testudineus</name>
    <dbReference type="NCBI Taxonomy" id="64144"/>
    <lineage>
        <taxon>Eukaryota</taxon>
        <taxon>Metazoa</taxon>
        <taxon>Chordata</taxon>
        <taxon>Craniata</taxon>
        <taxon>Vertebrata</taxon>
        <taxon>Euteleostomi</taxon>
        <taxon>Actinopterygii</taxon>
        <taxon>Neopterygii</taxon>
        <taxon>Teleostei</taxon>
        <taxon>Neoteleostei</taxon>
        <taxon>Acanthomorphata</taxon>
        <taxon>Anabantaria</taxon>
        <taxon>Anabantiformes</taxon>
        <taxon>Anabantoidei</taxon>
        <taxon>Anabantidae</taxon>
        <taxon>Anabas</taxon>
    </lineage>
</organism>
<dbReference type="PROSITE" id="PS50056">
    <property type="entry name" value="TYR_PHOSPHATASE_2"/>
    <property type="match status" value="1"/>
</dbReference>
<dbReference type="Gene3D" id="3.90.190.10">
    <property type="entry name" value="Protein tyrosine phosphatase superfamily"/>
    <property type="match status" value="1"/>
</dbReference>
<dbReference type="InterPro" id="IPR029021">
    <property type="entry name" value="Prot-tyrosine_phosphatase-like"/>
</dbReference>
<dbReference type="InParanoid" id="A0A3Q1JMR7"/>
<dbReference type="Pfam" id="PF00782">
    <property type="entry name" value="DSPc"/>
    <property type="match status" value="1"/>
</dbReference>
<evidence type="ECO:0000259" key="1">
    <source>
        <dbReference type="PROSITE" id="PS50056"/>
    </source>
</evidence>
<dbReference type="InterPro" id="IPR000340">
    <property type="entry name" value="Dual-sp_phosphatase_cat-dom"/>
</dbReference>
<accession>A0A3Q1JMR7</accession>
<dbReference type="Ensembl" id="ENSATET00000016299.2">
    <property type="protein sequence ID" value="ENSATEP00000016046.2"/>
    <property type="gene ID" value="ENSATEG00000011161.2"/>
</dbReference>
<dbReference type="GO" id="GO:0004651">
    <property type="term" value="F:polynucleotide 5'-phosphatase activity"/>
    <property type="evidence" value="ECO:0007669"/>
    <property type="project" value="TreeGrafter"/>
</dbReference>